<accession>A0ABR3PJD0</accession>
<feature type="compositionally biased region" description="Polar residues" evidence="1">
    <location>
        <begin position="160"/>
        <end position="177"/>
    </location>
</feature>
<feature type="compositionally biased region" description="Basic and acidic residues" evidence="1">
    <location>
        <begin position="109"/>
        <end position="118"/>
    </location>
</feature>
<proteinExistence type="predicted"/>
<feature type="region of interest" description="Disordered" evidence="1">
    <location>
        <begin position="473"/>
        <end position="551"/>
    </location>
</feature>
<protein>
    <recommendedName>
        <fullName evidence="4">Shugoshin C-terminal domain-containing protein</fullName>
    </recommendedName>
</protein>
<feature type="compositionally biased region" description="Basic and acidic residues" evidence="1">
    <location>
        <begin position="79"/>
        <end position="101"/>
    </location>
</feature>
<feature type="compositionally biased region" description="Polar residues" evidence="1">
    <location>
        <begin position="192"/>
        <end position="209"/>
    </location>
</feature>
<keyword evidence="3" id="KW-1185">Reference proteome</keyword>
<evidence type="ECO:0000256" key="1">
    <source>
        <dbReference type="SAM" id="MobiDB-lite"/>
    </source>
</evidence>
<organism evidence="2 3">
    <name type="scientific">Neodothiora populina</name>
    <dbReference type="NCBI Taxonomy" id="2781224"/>
    <lineage>
        <taxon>Eukaryota</taxon>
        <taxon>Fungi</taxon>
        <taxon>Dikarya</taxon>
        <taxon>Ascomycota</taxon>
        <taxon>Pezizomycotina</taxon>
        <taxon>Dothideomycetes</taxon>
        <taxon>Dothideomycetidae</taxon>
        <taxon>Dothideales</taxon>
        <taxon>Dothioraceae</taxon>
        <taxon>Neodothiora</taxon>
    </lineage>
</organism>
<feature type="compositionally biased region" description="Low complexity" evidence="1">
    <location>
        <begin position="56"/>
        <end position="71"/>
    </location>
</feature>
<feature type="compositionally biased region" description="Basic and acidic residues" evidence="1">
    <location>
        <begin position="138"/>
        <end position="158"/>
    </location>
</feature>
<evidence type="ECO:0000313" key="3">
    <source>
        <dbReference type="Proteomes" id="UP001562354"/>
    </source>
</evidence>
<dbReference type="GeneID" id="95978027"/>
<reference evidence="2 3" key="1">
    <citation type="submission" date="2024-07" db="EMBL/GenBank/DDBJ databases">
        <title>Draft sequence of the Neodothiora populina.</title>
        <authorList>
            <person name="Drown D.D."/>
            <person name="Schuette U.S."/>
            <person name="Buechlein A.B."/>
            <person name="Rusch D.R."/>
            <person name="Winton L.W."/>
            <person name="Adams G.A."/>
        </authorList>
    </citation>
    <scope>NUCLEOTIDE SEQUENCE [LARGE SCALE GENOMIC DNA]</scope>
    <source>
        <strain evidence="2 3">CPC 39397</strain>
    </source>
</reference>
<feature type="compositionally biased region" description="Polar residues" evidence="1">
    <location>
        <begin position="398"/>
        <end position="428"/>
    </location>
</feature>
<evidence type="ECO:0008006" key="4">
    <source>
        <dbReference type="Google" id="ProtNLM"/>
    </source>
</evidence>
<dbReference type="EMBL" id="JBFMKM010000005">
    <property type="protein sequence ID" value="KAL1306236.1"/>
    <property type="molecule type" value="Genomic_DNA"/>
</dbReference>
<dbReference type="Proteomes" id="UP001562354">
    <property type="component" value="Unassembled WGS sequence"/>
</dbReference>
<dbReference type="RefSeq" id="XP_069202509.1">
    <property type="nucleotide sequence ID" value="XM_069348156.1"/>
</dbReference>
<feature type="region of interest" description="Disordered" evidence="1">
    <location>
        <begin position="351"/>
        <end position="428"/>
    </location>
</feature>
<name>A0ABR3PJD0_9PEZI</name>
<feature type="compositionally biased region" description="Low complexity" evidence="1">
    <location>
        <begin position="516"/>
        <end position="530"/>
    </location>
</feature>
<gene>
    <name evidence="2" type="ORF">AAFC00_004327</name>
</gene>
<evidence type="ECO:0000313" key="2">
    <source>
        <dbReference type="EMBL" id="KAL1306236.1"/>
    </source>
</evidence>
<feature type="compositionally biased region" description="Polar residues" evidence="1">
    <location>
        <begin position="355"/>
        <end position="366"/>
    </location>
</feature>
<feature type="region of interest" description="Disordered" evidence="1">
    <location>
        <begin position="56"/>
        <end position="246"/>
    </location>
</feature>
<comment type="caution">
    <text evidence="2">The sequence shown here is derived from an EMBL/GenBank/DDBJ whole genome shotgun (WGS) entry which is preliminary data.</text>
</comment>
<sequence length="551" mass="60814">MAAEIESIKSESAMLKEQAKLVPTLQTWQLSNAEMNAKSKLINELEAALAAESCDNDTLQQSLSELQTSQQDPVPMYTEPRREVSAGKLPGPHEIEEKTIDQDATGDLRPTDDTEKHGQQRLRASGKEMQNPVIGLRSELDGNDAHDDRGSQLVREDQSDNSSANKVFTQQGPSYEGQQPRKQRKRIERSQLAVSRTPVTVQSDNSCQQVIEVAASENDVSDGQNSEEDMLDNRRPRAKSSAVPGFDGNAVIAQVLDDTGVRMRHDTNDAQPEQSETPETDAAVDDVLKLRFYETQTHVISSSLSPSRSMYAACEGELYEETQDYISQMTGRRSTGYSQMETQSQEAIHWPRDGFNSTMRSTQDQDMSPPPRRPSALSQGKKRDPIPIPLHEPLSGKKVSTSDQQTNMKQASQIGSSPSSINAVSQTKSTIKTYTHKQRMAAPKDSQDIYDLEISPVPLGQKRPLSHLTKMSSGIMKKPRLNTTVAEESRASSNQHHPSSLDSQQSTANILSLPLRAAAAGMRSSAGSSRTTRKSSRMSSSSKIEERFKQN</sequence>
<feature type="compositionally biased region" description="Polar residues" evidence="1">
    <location>
        <begin position="481"/>
        <end position="510"/>
    </location>
</feature>